<feature type="domain" description="Major facilitator superfamily (MFS) profile" evidence="7">
    <location>
        <begin position="6"/>
        <end position="424"/>
    </location>
</feature>
<dbReference type="EMBL" id="JACBYF010000001">
    <property type="protein sequence ID" value="NYS46736.1"/>
    <property type="molecule type" value="Genomic_DNA"/>
</dbReference>
<keyword evidence="4 6" id="KW-1133">Transmembrane helix</keyword>
<dbReference type="PANTHER" id="PTHR23518">
    <property type="entry name" value="C-METHYLTRANSFERASE"/>
    <property type="match status" value="1"/>
</dbReference>
<evidence type="ECO:0000256" key="6">
    <source>
        <dbReference type="SAM" id="Phobius"/>
    </source>
</evidence>
<dbReference type="Pfam" id="PF07690">
    <property type="entry name" value="MFS_1"/>
    <property type="match status" value="1"/>
</dbReference>
<keyword evidence="2" id="KW-0813">Transport</keyword>
<evidence type="ECO:0000256" key="2">
    <source>
        <dbReference type="ARBA" id="ARBA00022448"/>
    </source>
</evidence>
<feature type="transmembrane region" description="Helical" evidence="6">
    <location>
        <begin position="401"/>
        <end position="419"/>
    </location>
</feature>
<keyword evidence="5 6" id="KW-0472">Membrane</keyword>
<feature type="transmembrane region" description="Helical" evidence="6">
    <location>
        <begin position="162"/>
        <end position="182"/>
    </location>
</feature>
<keyword evidence="3 6" id="KW-0812">Transmembrane</keyword>
<dbReference type="InterPro" id="IPR036259">
    <property type="entry name" value="MFS_trans_sf"/>
</dbReference>
<feature type="transmembrane region" description="Helical" evidence="6">
    <location>
        <begin position="330"/>
        <end position="355"/>
    </location>
</feature>
<dbReference type="PROSITE" id="PS50850">
    <property type="entry name" value="MFS"/>
    <property type="match status" value="1"/>
</dbReference>
<dbReference type="SUPFAM" id="SSF103473">
    <property type="entry name" value="MFS general substrate transporter"/>
    <property type="match status" value="1"/>
</dbReference>
<protein>
    <submittedName>
        <fullName evidence="8">MFS transporter</fullName>
    </submittedName>
</protein>
<dbReference type="InterPro" id="IPR011701">
    <property type="entry name" value="MFS"/>
</dbReference>
<evidence type="ECO:0000256" key="5">
    <source>
        <dbReference type="ARBA" id="ARBA00023136"/>
    </source>
</evidence>
<comment type="subcellular location">
    <subcellularLocation>
        <location evidence="1">Cell membrane</location>
        <topology evidence="1">Multi-pass membrane protein</topology>
    </subcellularLocation>
</comment>
<evidence type="ECO:0000313" key="9">
    <source>
        <dbReference type="Proteomes" id="UP000531840"/>
    </source>
</evidence>
<evidence type="ECO:0000256" key="3">
    <source>
        <dbReference type="ARBA" id="ARBA00022692"/>
    </source>
</evidence>
<reference evidence="8 9" key="1">
    <citation type="submission" date="2020-07" db="EMBL/GenBank/DDBJ databases">
        <title>MOT database genomes.</title>
        <authorList>
            <person name="Joseph S."/>
            <person name="Aduse-Opoku J."/>
            <person name="Hashim A."/>
            <person name="Wade W."/>
            <person name="Curtis M."/>
        </authorList>
    </citation>
    <scope>NUCLEOTIDE SEQUENCE [LARGE SCALE GENOMIC DNA]</scope>
    <source>
        <strain evidence="8 9">CIP 106318</strain>
    </source>
</reference>
<feature type="transmembrane region" description="Helical" evidence="6">
    <location>
        <begin position="305"/>
        <end position="324"/>
    </location>
</feature>
<name>A0ABX2T156_9BACL</name>
<feature type="transmembrane region" description="Helical" evidence="6">
    <location>
        <begin position="35"/>
        <end position="53"/>
    </location>
</feature>
<dbReference type="RefSeq" id="WP_179939877.1">
    <property type="nucleotide sequence ID" value="NZ_JACBYF010000001.1"/>
</dbReference>
<feature type="transmembrane region" description="Helical" evidence="6">
    <location>
        <begin position="232"/>
        <end position="253"/>
    </location>
</feature>
<dbReference type="Proteomes" id="UP000531840">
    <property type="component" value="Unassembled WGS sequence"/>
</dbReference>
<feature type="transmembrane region" description="Helical" evidence="6">
    <location>
        <begin position="104"/>
        <end position="122"/>
    </location>
</feature>
<evidence type="ECO:0000256" key="1">
    <source>
        <dbReference type="ARBA" id="ARBA00004651"/>
    </source>
</evidence>
<gene>
    <name evidence="8" type="ORF">HZY85_00810</name>
</gene>
<evidence type="ECO:0000259" key="7">
    <source>
        <dbReference type="PROSITE" id="PS50850"/>
    </source>
</evidence>
<dbReference type="PANTHER" id="PTHR23518:SF2">
    <property type="entry name" value="MAJOR FACILITATOR SUPERFAMILY TRANSPORTER"/>
    <property type="match status" value="1"/>
</dbReference>
<accession>A0ABX2T156</accession>
<sequence>MILIKILISVFMIFFILGIAYFISKKYKLNKDQITIFWILVLFWAAISIIRAYRKLYAITPIEQGGLSLSAELAAQIASGYGLMSLLMRLPMFFVSDIFKKRKVFIQIALLTLVVSSLLVYYNSGYSSLYISSLALGLGATMIAMFNVIFSETFEKEKAAASVAILSAAPLLAEFIAAPIQYLFTYGSYKHYNLLWLVAGFIALATLLLTFKMKDYVSIEGKFSRNKVYTVLKHKSFIYICFLALLVSFIKFSTSGANMITYGKLELNMQPAMLAYMDTLFAVPQLLAGVFAGTYFANKIGIQKTLLLSFSSAVIFFVIVLNATNPYLVYFAYIFNGLFYGGVYNILIGMAMQYFDKEYRNISMGIYQAFFALGIYYGDYVYVLLAKYLKNGMLGFSQNKSIFLITLALTLFSMILVKIKVKDN</sequence>
<keyword evidence="9" id="KW-1185">Reference proteome</keyword>
<feature type="transmembrane region" description="Helical" evidence="6">
    <location>
        <begin position="273"/>
        <end position="298"/>
    </location>
</feature>
<dbReference type="InterPro" id="IPR020846">
    <property type="entry name" value="MFS_dom"/>
</dbReference>
<proteinExistence type="predicted"/>
<feature type="transmembrane region" description="Helical" evidence="6">
    <location>
        <begin position="128"/>
        <end position="150"/>
    </location>
</feature>
<dbReference type="Gene3D" id="1.20.1250.20">
    <property type="entry name" value="MFS general substrate transporter like domains"/>
    <property type="match status" value="2"/>
</dbReference>
<evidence type="ECO:0000256" key="4">
    <source>
        <dbReference type="ARBA" id="ARBA00022989"/>
    </source>
</evidence>
<comment type="caution">
    <text evidence="8">The sequence shown here is derived from an EMBL/GenBank/DDBJ whole genome shotgun (WGS) entry which is preliminary data.</text>
</comment>
<organism evidence="8 9">
    <name type="scientific">Gemelliphila palaticanis</name>
    <dbReference type="NCBI Taxonomy" id="81950"/>
    <lineage>
        <taxon>Bacteria</taxon>
        <taxon>Bacillati</taxon>
        <taxon>Bacillota</taxon>
        <taxon>Bacilli</taxon>
        <taxon>Bacillales</taxon>
        <taxon>Gemellaceae</taxon>
        <taxon>Gemelliphila</taxon>
    </lineage>
</organism>
<feature type="transmembrane region" description="Helical" evidence="6">
    <location>
        <begin position="6"/>
        <end position="23"/>
    </location>
</feature>
<evidence type="ECO:0000313" key="8">
    <source>
        <dbReference type="EMBL" id="NYS46736.1"/>
    </source>
</evidence>
<feature type="transmembrane region" description="Helical" evidence="6">
    <location>
        <begin position="194"/>
        <end position="211"/>
    </location>
</feature>
<feature type="transmembrane region" description="Helical" evidence="6">
    <location>
        <begin position="367"/>
        <end position="389"/>
    </location>
</feature>